<evidence type="ECO:0000256" key="1">
    <source>
        <dbReference type="SAM" id="MobiDB-lite"/>
    </source>
</evidence>
<dbReference type="Proteomes" id="UP001595765">
    <property type="component" value="Unassembled WGS sequence"/>
</dbReference>
<keyword evidence="3" id="KW-1185">Reference proteome</keyword>
<protein>
    <recommendedName>
        <fullName evidence="4">Right handed beta helix domain-containing protein</fullName>
    </recommendedName>
</protein>
<name>A0ABV8HJT0_9ACTN</name>
<feature type="region of interest" description="Disordered" evidence="1">
    <location>
        <begin position="354"/>
        <end position="374"/>
    </location>
</feature>
<comment type="caution">
    <text evidence="2">The sequence shown here is derived from an EMBL/GenBank/DDBJ whole genome shotgun (WGS) entry which is preliminary data.</text>
</comment>
<feature type="compositionally biased region" description="Basic and acidic residues" evidence="1">
    <location>
        <begin position="74"/>
        <end position="89"/>
    </location>
</feature>
<gene>
    <name evidence="2" type="ORF">ACFO3J_06685</name>
</gene>
<feature type="compositionally biased region" description="Low complexity" evidence="1">
    <location>
        <begin position="50"/>
        <end position="65"/>
    </location>
</feature>
<accession>A0ABV8HJT0</accession>
<dbReference type="SUPFAM" id="SSF51126">
    <property type="entry name" value="Pectin lyase-like"/>
    <property type="match status" value="1"/>
</dbReference>
<proteinExistence type="predicted"/>
<dbReference type="InterPro" id="IPR011050">
    <property type="entry name" value="Pectin_lyase_fold/virulence"/>
</dbReference>
<evidence type="ECO:0008006" key="4">
    <source>
        <dbReference type="Google" id="ProtNLM"/>
    </source>
</evidence>
<reference evidence="3" key="1">
    <citation type="journal article" date="2019" name="Int. J. Syst. Evol. Microbiol.">
        <title>The Global Catalogue of Microorganisms (GCM) 10K type strain sequencing project: providing services to taxonomists for standard genome sequencing and annotation.</title>
        <authorList>
            <consortium name="The Broad Institute Genomics Platform"/>
            <consortium name="The Broad Institute Genome Sequencing Center for Infectious Disease"/>
            <person name="Wu L."/>
            <person name="Ma J."/>
        </authorList>
    </citation>
    <scope>NUCLEOTIDE SEQUENCE [LARGE SCALE GENOMIC DNA]</scope>
    <source>
        <strain evidence="3">CGMCC 4.7237</strain>
    </source>
</reference>
<evidence type="ECO:0000313" key="2">
    <source>
        <dbReference type="EMBL" id="MFC4031157.1"/>
    </source>
</evidence>
<evidence type="ECO:0000313" key="3">
    <source>
        <dbReference type="Proteomes" id="UP001595765"/>
    </source>
</evidence>
<feature type="compositionally biased region" description="Low complexity" evidence="1">
    <location>
        <begin position="90"/>
        <end position="102"/>
    </location>
</feature>
<sequence>MFSRRLPFVVAGVVLAVLLSVVLASRSHEGAPTSSGCPVTALTCAPGQADPPDSTAPAPTTEPPALGGTNAPGLHRDPPTTAKATERPKAAPGAKPSTGTTTAAAAVTSGFPDASTTGPRLSMKPHQTGALTVKTDGTVISRWDITGSLDIYANNVTVIDSRITSDNWWGINLRSGFSGLRVLHTAITAVPGKGPDNGGVDYGVSNMGTSSIEVGWCDISVFGNSLSMGQGNLHDNFVHDITPFRNQGGEWQHTDPVISDGGNTGELIIRHNTLLNNTPVDQGASGSIGLFADTGAVKNVTVDGNLLAGGAYALYAGGKGSSGIKVSNNVFSTKFHPNSGGYGAVTAWDPAGAGNEWSNNRMSDGRIVTPQADR</sequence>
<dbReference type="EMBL" id="JBHSBB010000007">
    <property type="protein sequence ID" value="MFC4031157.1"/>
    <property type="molecule type" value="Genomic_DNA"/>
</dbReference>
<dbReference type="RefSeq" id="WP_386427080.1">
    <property type="nucleotide sequence ID" value="NZ_JBHSBB010000007.1"/>
</dbReference>
<organism evidence="2 3">
    <name type="scientific">Streptomyces polygonati</name>
    <dbReference type="NCBI Taxonomy" id="1617087"/>
    <lineage>
        <taxon>Bacteria</taxon>
        <taxon>Bacillati</taxon>
        <taxon>Actinomycetota</taxon>
        <taxon>Actinomycetes</taxon>
        <taxon>Kitasatosporales</taxon>
        <taxon>Streptomycetaceae</taxon>
        <taxon>Streptomyces</taxon>
    </lineage>
</organism>
<feature type="region of interest" description="Disordered" evidence="1">
    <location>
        <begin position="28"/>
        <end position="102"/>
    </location>
</feature>